<organism evidence="1 2">
    <name type="scientific">Capnocytophaga gingivalis</name>
    <dbReference type="NCBI Taxonomy" id="1017"/>
    <lineage>
        <taxon>Bacteria</taxon>
        <taxon>Pseudomonadati</taxon>
        <taxon>Bacteroidota</taxon>
        <taxon>Flavobacteriia</taxon>
        <taxon>Flavobacteriales</taxon>
        <taxon>Flavobacteriaceae</taxon>
        <taxon>Capnocytophaga</taxon>
    </lineage>
</organism>
<sequence>MASDTSFTFSQKLHTNSYLVTKDNYIDQCRHIIQDMQEHYIPVIESFIWQPEYAVKNFDTLEYYKFISKNRFAVGVTLAFLAEIPSFIDELITMATVSKKVMKYDRKDYFKDYFLASDPYEEIINPIKLAVEKKKMSQ</sequence>
<proteinExistence type="predicted"/>
<protein>
    <submittedName>
        <fullName evidence="1">Uncharacterized protein</fullName>
    </submittedName>
</protein>
<keyword evidence="2" id="KW-1185">Reference proteome</keyword>
<dbReference type="EMBL" id="JAYKBW010000003">
    <property type="protein sequence ID" value="MEB3074323.1"/>
    <property type="molecule type" value="Genomic_DNA"/>
</dbReference>
<evidence type="ECO:0000313" key="2">
    <source>
        <dbReference type="Proteomes" id="UP001311730"/>
    </source>
</evidence>
<gene>
    <name evidence="1" type="ORF">VJJ08_03280</name>
</gene>
<dbReference type="Proteomes" id="UP001311730">
    <property type="component" value="Unassembled WGS sequence"/>
</dbReference>
<comment type="caution">
    <text evidence="1">The sequence shown here is derived from an EMBL/GenBank/DDBJ whole genome shotgun (WGS) entry which is preliminary data.</text>
</comment>
<evidence type="ECO:0000313" key="1">
    <source>
        <dbReference type="EMBL" id="MEB3074323.1"/>
    </source>
</evidence>
<name>A0ABU5Z6K0_9FLAO</name>
<accession>A0ABU5Z6K0</accession>
<reference evidence="1 2" key="1">
    <citation type="submission" date="2023-12" db="EMBL/GenBank/DDBJ databases">
        <title>Genomic sequences of Capnocytophaga and Parvimonas strains.</title>
        <authorList>
            <person name="Watt R.M."/>
            <person name="Wang M."/>
            <person name="Yang T."/>
            <person name="Tong W.M."/>
        </authorList>
    </citation>
    <scope>NUCLEOTIDE SEQUENCE [LARGE SCALE GENOMIC DNA]</scope>
    <source>
        <strain evidence="1 2">CCUG 13096</strain>
    </source>
</reference>